<dbReference type="FunFam" id="3.40.309.10:FF:000004">
    <property type="entry name" value="Succinate-semialdehyde dehydrogenase I"/>
    <property type="match status" value="1"/>
</dbReference>
<comment type="similarity">
    <text evidence="1 4">Belongs to the aldehyde dehydrogenase family.</text>
</comment>
<evidence type="ECO:0000313" key="6">
    <source>
        <dbReference type="EMBL" id="RKE42089.1"/>
    </source>
</evidence>
<dbReference type="InterPro" id="IPR016161">
    <property type="entry name" value="Ald_DH/histidinol_DH"/>
</dbReference>
<dbReference type="PANTHER" id="PTHR43353:SF5">
    <property type="entry name" value="SUCCINATE-SEMIALDEHYDE DEHYDROGENASE, MITOCHONDRIAL"/>
    <property type="match status" value="1"/>
</dbReference>
<dbReference type="InterPro" id="IPR010102">
    <property type="entry name" value="Succ_semiAld_DH"/>
</dbReference>
<feature type="active site" evidence="3">
    <location>
        <position position="254"/>
    </location>
</feature>
<evidence type="ECO:0000256" key="2">
    <source>
        <dbReference type="ARBA" id="ARBA00023002"/>
    </source>
</evidence>
<reference evidence="6 7" key="1">
    <citation type="submission" date="2018-09" db="EMBL/GenBank/DDBJ databases">
        <title>Genomic Encyclopedia of Type Strains, Phase III (KMG-III): the genomes of soil and plant-associated and newly described type strains.</title>
        <authorList>
            <person name="Whitman W."/>
        </authorList>
    </citation>
    <scope>NUCLEOTIDE SEQUENCE [LARGE SCALE GENOMIC DNA]</scope>
    <source>
        <strain evidence="6 7">CECT 7938</strain>
    </source>
</reference>
<protein>
    <submittedName>
        <fullName evidence="6">Succinate semialdehyde dehydrogenase /glutarate-semialdehyde dehydrogenase</fullName>
    </submittedName>
</protein>
<dbReference type="CDD" id="cd07103">
    <property type="entry name" value="ALDH_F5_SSADH_GabD"/>
    <property type="match status" value="1"/>
</dbReference>
<organism evidence="6 7">
    <name type="scientific">Sphingobacterium detergens</name>
    <dbReference type="NCBI Taxonomy" id="1145106"/>
    <lineage>
        <taxon>Bacteria</taxon>
        <taxon>Pseudomonadati</taxon>
        <taxon>Bacteroidota</taxon>
        <taxon>Sphingobacteriia</taxon>
        <taxon>Sphingobacteriales</taxon>
        <taxon>Sphingobacteriaceae</taxon>
        <taxon>Sphingobacterium</taxon>
    </lineage>
</organism>
<dbReference type="PANTHER" id="PTHR43353">
    <property type="entry name" value="SUCCINATE-SEMIALDEHYDE DEHYDROGENASE, MITOCHONDRIAL"/>
    <property type="match status" value="1"/>
</dbReference>
<dbReference type="AlphaFoldDB" id="A0A420ACA6"/>
<dbReference type="Pfam" id="PF00171">
    <property type="entry name" value="Aldedh"/>
    <property type="match status" value="1"/>
</dbReference>
<dbReference type="InterPro" id="IPR050740">
    <property type="entry name" value="Aldehyde_DH_Superfamily"/>
</dbReference>
<dbReference type="InterPro" id="IPR016162">
    <property type="entry name" value="Ald_DH_N"/>
</dbReference>
<feature type="domain" description="Aldehyde dehydrogenase" evidence="5">
    <location>
        <begin position="22"/>
        <end position="475"/>
    </location>
</feature>
<dbReference type="FunFam" id="3.40.605.10:FF:000026">
    <property type="entry name" value="Aldehyde dehydrogenase, putative"/>
    <property type="match status" value="1"/>
</dbReference>
<dbReference type="GO" id="GO:0009450">
    <property type="term" value="P:gamma-aminobutyric acid catabolic process"/>
    <property type="evidence" value="ECO:0007669"/>
    <property type="project" value="InterPro"/>
</dbReference>
<proteinExistence type="inferred from homology"/>
<comment type="caution">
    <text evidence="6">The sequence shown here is derived from an EMBL/GenBank/DDBJ whole genome shotgun (WGS) entry which is preliminary data.</text>
</comment>
<dbReference type="Gene3D" id="3.40.605.10">
    <property type="entry name" value="Aldehyde Dehydrogenase, Chain A, domain 1"/>
    <property type="match status" value="1"/>
</dbReference>
<sequence>MIPMKNPLLIDRAYINGKFITSKNTFDVVNPATGKTIAALPDLKVADCTKAIQAADKAWKSWKNTTISERCIIVRNWYNLIQQNKDLLAEIMTLESGKPLNESKVEVDYGNSFVEWFAEEGKRAYGETIPAQKKGVRMMTIRQGVGVVAAITPWNFPLAMITRKVAPALVAGCTVVLKPASQTPLSAIALVKLAEEAGLPKGVFNVITGKDSAGIGKELATNDLVRKLSFTGSTEVGRTLIEQSASNIKKVSMELGGNAPFLVFSDADIDAAVEGAIAGKFRNSGQTCVSINRFLVQEDAYDEFATKLAHAVGQLKLGNGLDKGVQVGPLINAKGLEKVQHHVQDALNHGAELAAGGHVIKGLFFQPTVLTNIPKEALIFHEETFGPVCALFSFKTEEDGIAMANHTEFGLASYFYSTNINRCFRVAEQLEAGMVGVNTGLISNAAAPFGGVKQSGVGREGSKHGLDEYMELKYICFAE</sequence>
<dbReference type="InterPro" id="IPR029510">
    <property type="entry name" value="Ald_DH_CS_GLU"/>
</dbReference>
<accession>A0A420ACA6</accession>
<dbReference type="InterPro" id="IPR015590">
    <property type="entry name" value="Aldehyde_DH_dom"/>
</dbReference>
<evidence type="ECO:0000259" key="5">
    <source>
        <dbReference type="Pfam" id="PF00171"/>
    </source>
</evidence>
<evidence type="ECO:0000256" key="1">
    <source>
        <dbReference type="ARBA" id="ARBA00009986"/>
    </source>
</evidence>
<dbReference type="SUPFAM" id="SSF53720">
    <property type="entry name" value="ALDH-like"/>
    <property type="match status" value="1"/>
</dbReference>
<keyword evidence="2 4" id="KW-0560">Oxidoreductase</keyword>
<dbReference type="GO" id="GO:0004777">
    <property type="term" value="F:succinate-semialdehyde dehydrogenase (NAD+) activity"/>
    <property type="evidence" value="ECO:0007669"/>
    <property type="project" value="TreeGrafter"/>
</dbReference>
<dbReference type="FunFam" id="3.40.605.10:FF:000005">
    <property type="entry name" value="Succinate-semialdehyde dehydrogenase I"/>
    <property type="match status" value="1"/>
</dbReference>
<gene>
    <name evidence="6" type="ORF">DFQ12_5688</name>
</gene>
<dbReference type="Gene3D" id="3.40.309.10">
    <property type="entry name" value="Aldehyde Dehydrogenase, Chain A, domain 2"/>
    <property type="match status" value="1"/>
</dbReference>
<keyword evidence="7" id="KW-1185">Reference proteome</keyword>
<dbReference type="PROSITE" id="PS00687">
    <property type="entry name" value="ALDEHYDE_DEHYDR_GLU"/>
    <property type="match status" value="1"/>
</dbReference>
<evidence type="ECO:0000313" key="7">
    <source>
        <dbReference type="Proteomes" id="UP000286246"/>
    </source>
</evidence>
<dbReference type="NCBIfam" id="TIGR01780">
    <property type="entry name" value="SSADH"/>
    <property type="match status" value="1"/>
</dbReference>
<dbReference type="Proteomes" id="UP000286246">
    <property type="component" value="Unassembled WGS sequence"/>
</dbReference>
<evidence type="ECO:0000256" key="4">
    <source>
        <dbReference type="RuleBase" id="RU003345"/>
    </source>
</evidence>
<name>A0A420ACA6_SPHD1</name>
<evidence type="ECO:0000256" key="3">
    <source>
        <dbReference type="PROSITE-ProRule" id="PRU10007"/>
    </source>
</evidence>
<dbReference type="EMBL" id="RAPY01000009">
    <property type="protein sequence ID" value="RKE42089.1"/>
    <property type="molecule type" value="Genomic_DNA"/>
</dbReference>
<dbReference type="InterPro" id="IPR016163">
    <property type="entry name" value="Ald_DH_C"/>
</dbReference>